<dbReference type="Pfam" id="PF13692">
    <property type="entry name" value="Glyco_trans_1_4"/>
    <property type="match status" value="1"/>
</dbReference>
<reference evidence="2" key="1">
    <citation type="submission" date="2016-06" db="EMBL/GenBank/DDBJ databases">
        <authorList>
            <person name="Toshchakov V.S."/>
        </authorList>
    </citation>
    <scope>NUCLEOTIDE SEQUENCE [LARGE SCALE GENOMIC DNA]</scope>
    <source>
        <strain>PM4 (JCM 30641</strain>
        <strain evidence="2">\VKM B-2940)</strain>
    </source>
</reference>
<keyword evidence="2" id="KW-1185">Reference proteome</keyword>
<dbReference type="KEGG" id="cdiv:CPM_1262"/>
<dbReference type="Gene3D" id="3.40.50.2000">
    <property type="entry name" value="Glycogen Phosphorylase B"/>
    <property type="match status" value="2"/>
</dbReference>
<organism evidence="1 2">
    <name type="scientific">Cuniculiplasma divulgatum</name>
    <dbReference type="NCBI Taxonomy" id="1673428"/>
    <lineage>
        <taxon>Archaea</taxon>
        <taxon>Methanobacteriati</taxon>
        <taxon>Thermoplasmatota</taxon>
        <taxon>Thermoplasmata</taxon>
        <taxon>Thermoplasmatales</taxon>
        <taxon>Cuniculiplasmataceae</taxon>
        <taxon>Cuniculiplasma</taxon>
    </lineage>
</organism>
<evidence type="ECO:0000313" key="2">
    <source>
        <dbReference type="Proteomes" id="UP000187822"/>
    </source>
</evidence>
<dbReference type="Proteomes" id="UP000187822">
    <property type="component" value="Chromosome I"/>
</dbReference>
<sequence>MIKLLYSKAEQFNGISAYTNNIYNDLIKSGFDVKISYLPKVEVKIMGKRLGGWRSMNVLSFVTGRSEIVHSMTYWLMSPYTNVVTIHDLFHLTQQKQRNINNVNKTHYLTSLKKIERKGIKVIVQTPIVADDVRKFIPEADISIIPSKIFVQDPIVNPYPDDKKLHLITVGAIMKGFNRKHIYELYEWIKNEPDIDLYHIGKIEDIRYLNYANNIHQIGSVDQQTKFNYLAHADKYVFSSIAEGQGYPTMEAMKLNTQVVINDLPEHKFLLGDKPYYFHNKDEFLEMIWKNKKGGLVEQISQYDNWIKKYKTVYEKVLQ</sequence>
<dbReference type="PANTHER" id="PTHR46401:SF8">
    <property type="entry name" value="BLL6006 PROTEIN"/>
    <property type="match status" value="1"/>
</dbReference>
<dbReference type="GO" id="GO:0016757">
    <property type="term" value="F:glycosyltransferase activity"/>
    <property type="evidence" value="ECO:0007669"/>
    <property type="project" value="TreeGrafter"/>
</dbReference>
<dbReference type="EMBL" id="LT719092">
    <property type="protein sequence ID" value="SJK85063.1"/>
    <property type="molecule type" value="Genomic_DNA"/>
</dbReference>
<proteinExistence type="predicted"/>
<dbReference type="PANTHER" id="PTHR46401">
    <property type="entry name" value="GLYCOSYLTRANSFERASE WBBK-RELATED"/>
    <property type="match status" value="1"/>
</dbReference>
<keyword evidence="1" id="KW-0808">Transferase</keyword>
<name>A0A1R4A7Y9_9ARCH</name>
<dbReference type="STRING" id="1673428.CPM_1262"/>
<dbReference type="SUPFAM" id="SSF53756">
    <property type="entry name" value="UDP-Glycosyltransferase/glycogen phosphorylase"/>
    <property type="match status" value="1"/>
</dbReference>
<accession>A0A1R4A7Y9</accession>
<gene>
    <name evidence="1" type="ORF">CPM_1262</name>
</gene>
<protein>
    <submittedName>
        <fullName evidence="1">Group 1 glycosyltransferase</fullName>
    </submittedName>
</protein>
<dbReference type="AlphaFoldDB" id="A0A1R4A7Y9"/>
<evidence type="ECO:0000313" key="1">
    <source>
        <dbReference type="EMBL" id="SJK85063.1"/>
    </source>
</evidence>